<accession>A0ABR0I462</accession>
<dbReference type="SUPFAM" id="SSF103473">
    <property type="entry name" value="MFS general substrate transporter"/>
    <property type="match status" value="1"/>
</dbReference>
<dbReference type="RefSeq" id="XP_062798374.1">
    <property type="nucleotide sequence ID" value="XM_062947563.1"/>
</dbReference>
<evidence type="ECO:0000256" key="4">
    <source>
        <dbReference type="ARBA" id="ARBA00023136"/>
    </source>
</evidence>
<keyword evidence="4 5" id="KW-0472">Membrane</keyword>
<evidence type="ECO:0000259" key="6">
    <source>
        <dbReference type="PROSITE" id="PS50850"/>
    </source>
</evidence>
<feature type="transmembrane region" description="Helical" evidence="5">
    <location>
        <begin position="467"/>
        <end position="498"/>
    </location>
</feature>
<dbReference type="InterPro" id="IPR020846">
    <property type="entry name" value="MFS_dom"/>
</dbReference>
<evidence type="ECO:0000256" key="5">
    <source>
        <dbReference type="SAM" id="Phobius"/>
    </source>
</evidence>
<evidence type="ECO:0000256" key="2">
    <source>
        <dbReference type="ARBA" id="ARBA00022692"/>
    </source>
</evidence>
<dbReference type="EMBL" id="JAFFHC010000005">
    <property type="protein sequence ID" value="KAK4674904.1"/>
    <property type="molecule type" value="Genomic_DNA"/>
</dbReference>
<feature type="transmembrane region" description="Helical" evidence="5">
    <location>
        <begin position="580"/>
        <end position="606"/>
    </location>
</feature>
<dbReference type="PROSITE" id="PS50850">
    <property type="entry name" value="MFS"/>
    <property type="match status" value="1"/>
</dbReference>
<dbReference type="Proteomes" id="UP001323617">
    <property type="component" value="Unassembled WGS sequence"/>
</dbReference>
<feature type="transmembrane region" description="Helical" evidence="5">
    <location>
        <begin position="263"/>
        <end position="280"/>
    </location>
</feature>
<dbReference type="PANTHER" id="PTHR23502:SF20">
    <property type="entry name" value="TRANSPORTER, PUTATIVE (AFU_ORTHOLOGUE AFUA_6G13880)-RELATED"/>
    <property type="match status" value="1"/>
</dbReference>
<dbReference type="Pfam" id="PF07690">
    <property type="entry name" value="MFS_1"/>
    <property type="match status" value="1"/>
</dbReference>
<keyword evidence="2 5" id="KW-0812">Transmembrane</keyword>
<keyword evidence="3 5" id="KW-1133">Transmembrane helix</keyword>
<feature type="transmembrane region" description="Helical" evidence="5">
    <location>
        <begin position="292"/>
        <end position="315"/>
    </location>
</feature>
<name>A0ABR0I462_9PEZI</name>
<dbReference type="InterPro" id="IPR011701">
    <property type="entry name" value="MFS"/>
</dbReference>
<evidence type="ECO:0000313" key="8">
    <source>
        <dbReference type="Proteomes" id="UP001323617"/>
    </source>
</evidence>
<comment type="subcellular location">
    <subcellularLocation>
        <location evidence="1">Membrane</location>
        <topology evidence="1">Multi-pass membrane protein</topology>
    </subcellularLocation>
</comment>
<proteinExistence type="predicted"/>
<evidence type="ECO:0000256" key="1">
    <source>
        <dbReference type="ARBA" id="ARBA00004141"/>
    </source>
</evidence>
<protein>
    <recommendedName>
        <fullName evidence="6">Major facilitator superfamily (MFS) profile domain-containing protein</fullName>
    </recommendedName>
</protein>
<dbReference type="PANTHER" id="PTHR23502">
    <property type="entry name" value="MAJOR FACILITATOR SUPERFAMILY"/>
    <property type="match status" value="1"/>
</dbReference>
<gene>
    <name evidence="7" type="ORF">QC764_503030</name>
</gene>
<feature type="domain" description="Major facilitator superfamily (MFS) profile" evidence="6">
    <location>
        <begin position="197"/>
        <end position="689"/>
    </location>
</feature>
<reference evidence="7 8" key="1">
    <citation type="journal article" date="2023" name="bioRxiv">
        <title>High-quality genome assemblies of four members of thePodospora anserinaspecies complex.</title>
        <authorList>
            <person name="Ament-Velasquez S.L."/>
            <person name="Vogan A.A."/>
            <person name="Wallerman O."/>
            <person name="Hartmann F."/>
            <person name="Gautier V."/>
            <person name="Silar P."/>
            <person name="Giraud T."/>
            <person name="Johannesson H."/>
        </authorList>
    </citation>
    <scope>NUCLEOTIDE SEQUENCE [LARGE SCALE GENOMIC DNA]</scope>
    <source>
        <strain evidence="7 8">CBS 124.78</strain>
    </source>
</reference>
<evidence type="ECO:0000256" key="3">
    <source>
        <dbReference type="ARBA" id="ARBA00022989"/>
    </source>
</evidence>
<feature type="transmembrane region" description="Helical" evidence="5">
    <location>
        <begin position="232"/>
        <end position="251"/>
    </location>
</feature>
<feature type="transmembrane region" description="Helical" evidence="5">
    <location>
        <begin position="196"/>
        <end position="212"/>
    </location>
</feature>
<evidence type="ECO:0000313" key="7">
    <source>
        <dbReference type="EMBL" id="KAK4674904.1"/>
    </source>
</evidence>
<dbReference type="GeneID" id="87968428"/>
<keyword evidence="8" id="KW-1185">Reference proteome</keyword>
<feature type="transmembrane region" description="Helical" evidence="5">
    <location>
        <begin position="644"/>
        <end position="667"/>
    </location>
</feature>
<comment type="caution">
    <text evidence="7">The sequence shown here is derived from an EMBL/GenBank/DDBJ whole genome shotgun (WGS) entry which is preliminary data.</text>
</comment>
<organism evidence="7 8">
    <name type="scientific">Podospora pseudoanserina</name>
    <dbReference type="NCBI Taxonomy" id="2609844"/>
    <lineage>
        <taxon>Eukaryota</taxon>
        <taxon>Fungi</taxon>
        <taxon>Dikarya</taxon>
        <taxon>Ascomycota</taxon>
        <taxon>Pezizomycotina</taxon>
        <taxon>Sordariomycetes</taxon>
        <taxon>Sordariomycetidae</taxon>
        <taxon>Sordariales</taxon>
        <taxon>Podosporaceae</taxon>
        <taxon>Podospora</taxon>
    </lineage>
</organism>
<feature type="transmembrane region" description="Helical" evidence="5">
    <location>
        <begin position="551"/>
        <end position="574"/>
    </location>
</feature>
<sequence>MKRYTGVVIRVGKSVEGSRYKQDVRMGQGKRVFVCVDECFQPAFRDRSSPQCGEIGARFRVSGSVLHVVVVHFVVSIPYPRAFPAQTQGSTTGWTILTACRYSTLLSFSSSPAAAASQVAVLVANMPFGILDCKKMEVVPGTAFMSDQDDLPPEFSCIPRDQLKHGTGRYKNVILVPQPSDSPNDPLNWPQWRKELILLITSLSAAVVGAYGPMLSPGFVEIAHNLDITLDALAQSTAWLILCIGLGLFITNPLAKIIGRRPIYLVAILIMFITCIWGAAVKEYDSFLASRIIAGIGMAPYEVLVQCTIGDLYFVHERATRIAVWNLFLLTGISGGALVAGYIIEREGYQWTFGVCAILFGVLGLGVILAVPETAYRRDAVVPVPVAKGKEETEEGSVRKMRLGREHEVQLQHVSSFTEGGHGPNVTEQARLEAAERKHTYWESLRVYTGRYSRAPGWKPFVRPVVLLFYPAVFWGFLVYGTVITWIVVFSVVNAVIFVNPPYNFTISQTGLISLSPFILTIIGELISGPLNDWICIYLTKKNRGIYEPEFRLPLMAVSLITGVVGFFGFGASIEYQTHWSGPVLCFGLANMSLVFAATCVFGYIVDSYRELNEEAFVAINTRNLLTFGLTYFVNGWLQQQGPLVVFCILGALFVFVTLLTIPLWIFGKKFRSFTGRNRWLQRFMNDNE</sequence>
<feature type="transmembrane region" description="Helical" evidence="5">
    <location>
        <begin position="518"/>
        <end position="539"/>
    </location>
</feature>
<dbReference type="Gene3D" id="1.20.1250.20">
    <property type="entry name" value="MFS general substrate transporter like domains"/>
    <property type="match status" value="1"/>
</dbReference>
<feature type="transmembrane region" description="Helical" evidence="5">
    <location>
        <begin position="322"/>
        <end position="344"/>
    </location>
</feature>
<feature type="transmembrane region" description="Helical" evidence="5">
    <location>
        <begin position="350"/>
        <end position="371"/>
    </location>
</feature>
<dbReference type="InterPro" id="IPR036259">
    <property type="entry name" value="MFS_trans_sf"/>
</dbReference>